<dbReference type="InterPro" id="IPR056884">
    <property type="entry name" value="NPHP3-like_N"/>
</dbReference>
<sequence length="207" mass="22961">MDLAGSTVGIASLGIQVCGSLIAYHESYRDYSNDLAVTYKAITQLKAILVILKILLDNVDEDKRKHAVEAMQACKEDIAKLENLAIQIKETDESVNKIRLQNEETDALLHSDLFKKAFKWLNAPDPEANYNAALALREPEAGSRLINSATYSDWKNGSTRHLWLHGKAGCVKSVISATIVEDIRKHCQGRADLGCAMFYFAFDDASK</sequence>
<feature type="domain" description="Nephrocystin 3-like N-terminal" evidence="3">
    <location>
        <begin position="142"/>
        <end position="207"/>
    </location>
</feature>
<evidence type="ECO:0000313" key="4">
    <source>
        <dbReference type="EMBL" id="CAF9903521.1"/>
    </source>
</evidence>
<evidence type="ECO:0000259" key="3">
    <source>
        <dbReference type="Pfam" id="PF24883"/>
    </source>
</evidence>
<dbReference type="Pfam" id="PF24883">
    <property type="entry name" value="NPHP3_N"/>
    <property type="match status" value="1"/>
</dbReference>
<comment type="caution">
    <text evidence="4">The sequence shown here is derived from an EMBL/GenBank/DDBJ whole genome shotgun (WGS) entry which is preliminary data.</text>
</comment>
<organism evidence="4 5">
    <name type="scientific">Gomphillus americanus</name>
    <dbReference type="NCBI Taxonomy" id="1940652"/>
    <lineage>
        <taxon>Eukaryota</taxon>
        <taxon>Fungi</taxon>
        <taxon>Dikarya</taxon>
        <taxon>Ascomycota</taxon>
        <taxon>Pezizomycotina</taxon>
        <taxon>Lecanoromycetes</taxon>
        <taxon>OSLEUM clade</taxon>
        <taxon>Ostropomycetidae</taxon>
        <taxon>Ostropales</taxon>
        <taxon>Graphidaceae</taxon>
        <taxon>Gomphilloideae</taxon>
        <taxon>Gomphillus</taxon>
    </lineage>
</organism>
<keyword evidence="2" id="KW-0175">Coiled coil</keyword>
<gene>
    <name evidence="4" type="ORF">GOMPHAMPRED_000338</name>
</gene>
<dbReference type="PANTHER" id="PTHR10039">
    <property type="entry name" value="AMELOGENIN"/>
    <property type="match status" value="1"/>
</dbReference>
<feature type="coiled-coil region" evidence="2">
    <location>
        <begin position="64"/>
        <end position="101"/>
    </location>
</feature>
<dbReference type="OrthoDB" id="1577640at2759"/>
<evidence type="ECO:0000313" key="5">
    <source>
        <dbReference type="Proteomes" id="UP000664169"/>
    </source>
</evidence>
<proteinExistence type="predicted"/>
<evidence type="ECO:0000256" key="2">
    <source>
        <dbReference type="SAM" id="Coils"/>
    </source>
</evidence>
<dbReference type="AlphaFoldDB" id="A0A8H3EAM1"/>
<keyword evidence="5" id="KW-1185">Reference proteome</keyword>
<name>A0A8H3EAM1_9LECA</name>
<dbReference type="PANTHER" id="PTHR10039:SF16">
    <property type="entry name" value="GPI INOSITOL-DEACYLASE"/>
    <property type="match status" value="1"/>
</dbReference>
<keyword evidence="1" id="KW-0677">Repeat</keyword>
<reference evidence="4" key="1">
    <citation type="submission" date="2021-03" db="EMBL/GenBank/DDBJ databases">
        <authorList>
            <person name="Tagirdzhanova G."/>
        </authorList>
    </citation>
    <scope>NUCLEOTIDE SEQUENCE</scope>
</reference>
<dbReference type="Proteomes" id="UP000664169">
    <property type="component" value="Unassembled WGS sequence"/>
</dbReference>
<dbReference type="EMBL" id="CAJPDQ010000001">
    <property type="protein sequence ID" value="CAF9903521.1"/>
    <property type="molecule type" value="Genomic_DNA"/>
</dbReference>
<protein>
    <recommendedName>
        <fullName evidence="3">Nephrocystin 3-like N-terminal domain-containing protein</fullName>
    </recommendedName>
</protein>
<accession>A0A8H3EAM1</accession>
<evidence type="ECO:0000256" key="1">
    <source>
        <dbReference type="ARBA" id="ARBA00022737"/>
    </source>
</evidence>